<accession>A0A564Y960</accession>
<reference evidence="8 9" key="1">
    <citation type="submission" date="2019-07" db="EMBL/GenBank/DDBJ databases">
        <authorList>
            <person name="Jastrzebski P J."/>
            <person name="Paukszto L."/>
            <person name="Jastrzebski P J."/>
        </authorList>
    </citation>
    <scope>NUCLEOTIDE SEQUENCE [LARGE SCALE GENOMIC DNA]</scope>
    <source>
        <strain evidence="8 9">WMS-il1</strain>
    </source>
</reference>
<keyword evidence="4" id="KW-0804">Transcription</keyword>
<dbReference type="GO" id="GO:0000981">
    <property type="term" value="F:DNA-binding transcription factor activity, RNA polymerase II-specific"/>
    <property type="evidence" value="ECO:0007669"/>
    <property type="project" value="TreeGrafter"/>
</dbReference>
<feature type="compositionally biased region" description="Basic residues" evidence="6">
    <location>
        <begin position="33"/>
        <end position="42"/>
    </location>
</feature>
<dbReference type="PROSITE" id="PS50888">
    <property type="entry name" value="BHLH"/>
    <property type="match status" value="1"/>
</dbReference>
<dbReference type="GO" id="GO:0000977">
    <property type="term" value="F:RNA polymerase II transcription regulatory region sequence-specific DNA binding"/>
    <property type="evidence" value="ECO:0007669"/>
    <property type="project" value="TreeGrafter"/>
</dbReference>
<evidence type="ECO:0000256" key="4">
    <source>
        <dbReference type="ARBA" id="ARBA00023163"/>
    </source>
</evidence>
<dbReference type="GO" id="GO:0032502">
    <property type="term" value="P:developmental process"/>
    <property type="evidence" value="ECO:0007669"/>
    <property type="project" value="TreeGrafter"/>
</dbReference>
<evidence type="ECO:0000313" key="8">
    <source>
        <dbReference type="EMBL" id="VUZ43288.1"/>
    </source>
</evidence>
<keyword evidence="2" id="KW-0805">Transcription regulation</keyword>
<keyword evidence="5" id="KW-0539">Nucleus</keyword>
<comment type="subcellular location">
    <subcellularLocation>
        <location evidence="1">Nucleus</location>
    </subcellularLocation>
</comment>
<dbReference type="PANTHER" id="PTHR23349:SF72">
    <property type="entry name" value="HLH54F"/>
    <property type="match status" value="1"/>
</dbReference>
<dbReference type="SUPFAM" id="SSF47459">
    <property type="entry name" value="HLH, helix-loop-helix DNA-binding domain"/>
    <property type="match status" value="1"/>
</dbReference>
<dbReference type="EMBL" id="CABIJS010000111">
    <property type="protein sequence ID" value="VUZ43288.1"/>
    <property type="molecule type" value="Genomic_DNA"/>
</dbReference>
<evidence type="ECO:0000256" key="2">
    <source>
        <dbReference type="ARBA" id="ARBA00023015"/>
    </source>
</evidence>
<keyword evidence="3" id="KW-0238">DNA-binding</keyword>
<dbReference type="FunFam" id="4.10.280.10:FF:000010">
    <property type="entry name" value="Scleraxis bHLH transcription factor"/>
    <property type="match status" value="1"/>
</dbReference>
<dbReference type="Proteomes" id="UP000321570">
    <property type="component" value="Unassembled WGS sequence"/>
</dbReference>
<evidence type="ECO:0000313" key="9">
    <source>
        <dbReference type="Proteomes" id="UP000321570"/>
    </source>
</evidence>
<evidence type="ECO:0000256" key="3">
    <source>
        <dbReference type="ARBA" id="ARBA00023125"/>
    </source>
</evidence>
<protein>
    <recommendedName>
        <fullName evidence="7">BHLH domain-containing protein</fullName>
    </recommendedName>
</protein>
<dbReference type="Gene3D" id="4.10.280.10">
    <property type="entry name" value="Helix-loop-helix DNA-binding domain"/>
    <property type="match status" value="1"/>
</dbReference>
<evidence type="ECO:0000259" key="7">
    <source>
        <dbReference type="PROSITE" id="PS50888"/>
    </source>
</evidence>
<organism evidence="8 9">
    <name type="scientific">Hymenolepis diminuta</name>
    <name type="common">Rat tapeworm</name>
    <dbReference type="NCBI Taxonomy" id="6216"/>
    <lineage>
        <taxon>Eukaryota</taxon>
        <taxon>Metazoa</taxon>
        <taxon>Spiralia</taxon>
        <taxon>Lophotrochozoa</taxon>
        <taxon>Platyhelminthes</taxon>
        <taxon>Cestoda</taxon>
        <taxon>Eucestoda</taxon>
        <taxon>Cyclophyllidea</taxon>
        <taxon>Hymenolepididae</taxon>
        <taxon>Hymenolepis</taxon>
    </lineage>
</organism>
<evidence type="ECO:0000256" key="5">
    <source>
        <dbReference type="ARBA" id="ARBA00023242"/>
    </source>
</evidence>
<dbReference type="AlphaFoldDB" id="A0A564Y960"/>
<evidence type="ECO:0000256" key="6">
    <source>
        <dbReference type="SAM" id="MobiDB-lite"/>
    </source>
</evidence>
<dbReference type="InterPro" id="IPR011598">
    <property type="entry name" value="bHLH_dom"/>
</dbReference>
<dbReference type="GO" id="GO:0046983">
    <property type="term" value="F:protein dimerization activity"/>
    <property type="evidence" value="ECO:0007669"/>
    <property type="project" value="InterPro"/>
</dbReference>
<dbReference type="Pfam" id="PF00010">
    <property type="entry name" value="HLH"/>
    <property type="match status" value="1"/>
</dbReference>
<dbReference type="PANTHER" id="PTHR23349">
    <property type="entry name" value="BASIC HELIX-LOOP-HELIX TRANSCRIPTION FACTOR, TWIST"/>
    <property type="match status" value="1"/>
</dbReference>
<gene>
    <name evidence="8" type="ORF">WMSIL1_LOCUS3879</name>
</gene>
<evidence type="ECO:0000256" key="1">
    <source>
        <dbReference type="ARBA" id="ARBA00004123"/>
    </source>
</evidence>
<name>A0A564Y960_HYMDI</name>
<dbReference type="SMART" id="SM00353">
    <property type="entry name" value="HLH"/>
    <property type="match status" value="1"/>
</dbReference>
<keyword evidence="9" id="KW-1185">Reference proteome</keyword>
<sequence>MDNFDVAHASKYRNQSLLSKEGQNHDSALSAKPVKRRGRKPGIRCSILQRNAANARERSRMRVLSTAFMELKSVLPWVPRDTKLSKLDTLKLAAGYISYLDQILNDSETPSCSNSYSKAPIGNESLFRTILKRSVSRSKTNVSSIAKQKSNIEYSSCQDRISQNYPESSNWTRDAKAICTYQQNAYIPTFQPFLDPINYPVPQISDCTRKTNFPYFQTAESLSYLPMTSSSTQILPSAFTTFQLNSAESKIDSSCTSLNSLYGYNHGLLYK</sequence>
<dbReference type="InterPro" id="IPR050283">
    <property type="entry name" value="E-box_TF_Regulators"/>
</dbReference>
<proteinExistence type="predicted"/>
<dbReference type="GO" id="GO:0005634">
    <property type="term" value="C:nucleus"/>
    <property type="evidence" value="ECO:0007669"/>
    <property type="project" value="UniProtKB-SubCell"/>
</dbReference>
<feature type="region of interest" description="Disordered" evidence="6">
    <location>
        <begin position="15"/>
        <end position="42"/>
    </location>
</feature>
<dbReference type="InterPro" id="IPR036638">
    <property type="entry name" value="HLH_DNA-bd_sf"/>
</dbReference>
<feature type="domain" description="BHLH" evidence="7">
    <location>
        <begin position="48"/>
        <end position="100"/>
    </location>
</feature>